<evidence type="ECO:0000259" key="8">
    <source>
        <dbReference type="Pfam" id="PF13244"/>
    </source>
</evidence>
<dbReference type="PANTHER" id="PTHR43373:SF1">
    <property type="entry name" value="NA(+)_H(+) ANTIPORTER SUBUNIT A"/>
    <property type="match status" value="1"/>
</dbReference>
<dbReference type="Pfam" id="PF20501">
    <property type="entry name" value="MbhE"/>
    <property type="match status" value="1"/>
</dbReference>
<organism evidence="10 11">
    <name type="scientific">Halapricum desulfuricans</name>
    <dbReference type="NCBI Taxonomy" id="2841257"/>
    <lineage>
        <taxon>Archaea</taxon>
        <taxon>Methanobacteriati</taxon>
        <taxon>Methanobacteriota</taxon>
        <taxon>Stenosarchaea group</taxon>
        <taxon>Halobacteria</taxon>
        <taxon>Halobacteriales</taxon>
        <taxon>Haloarculaceae</taxon>
        <taxon>Halapricum</taxon>
    </lineage>
</organism>
<keyword evidence="5 7" id="KW-1133">Transmembrane helix</keyword>
<feature type="transmembrane region" description="Helical" evidence="7">
    <location>
        <begin position="52"/>
        <end position="71"/>
    </location>
</feature>
<dbReference type="PANTHER" id="PTHR43373">
    <property type="entry name" value="NA(+)/H(+) ANTIPORTER SUBUNIT"/>
    <property type="match status" value="1"/>
</dbReference>
<protein>
    <submittedName>
        <fullName evidence="10">Multisubunit Na+/H+ antiporter, MnhB subunit</fullName>
    </submittedName>
</protein>
<name>A0A897NNX9_9EURY</name>
<evidence type="ECO:0000256" key="4">
    <source>
        <dbReference type="ARBA" id="ARBA00022692"/>
    </source>
</evidence>
<evidence type="ECO:0000313" key="10">
    <source>
        <dbReference type="EMBL" id="QSG13165.1"/>
    </source>
</evidence>
<comment type="subcellular location">
    <subcellularLocation>
        <location evidence="1">Cell membrane</location>
        <topology evidence="1">Multi-pass membrane protein</topology>
    </subcellularLocation>
</comment>
<accession>A0A897NNX9</accession>
<evidence type="ECO:0000256" key="1">
    <source>
        <dbReference type="ARBA" id="ARBA00004651"/>
    </source>
</evidence>
<dbReference type="Proteomes" id="UP000663305">
    <property type="component" value="Chromosome"/>
</dbReference>
<dbReference type="Pfam" id="PF13244">
    <property type="entry name" value="MbhD"/>
    <property type="match status" value="1"/>
</dbReference>
<dbReference type="RefSeq" id="WP_229124923.1">
    <property type="nucleotide sequence ID" value="NZ_CP064789.1"/>
</dbReference>
<feature type="domain" description="MrpA C-terminal/MbhE" evidence="9">
    <location>
        <begin position="118"/>
        <end position="164"/>
    </location>
</feature>
<sequence length="175" mass="17448">MTPLVAALLALVVAVAVVTALARDILVATVAFAAYSLGLAVLWVVFDAPDVALTEAAVGAGVVTALFVVVLSRTTRPVGGRSFSLSVSPTAVIAVGALTAALVATVSSLPAVGNPDAPAFDGAAAYYLQETGAYGIDNAVTAVLVVFRGFDTFGEIAVVFTAIAAVLVVRGRGDA</sequence>
<dbReference type="Gene3D" id="1.20.120.1200">
    <property type="entry name" value="NADH-ubiquinone/plastoquinone oxidoreductase chain 6, subunit NuoJ"/>
    <property type="match status" value="1"/>
</dbReference>
<dbReference type="GeneID" id="68862286"/>
<evidence type="ECO:0000259" key="9">
    <source>
        <dbReference type="Pfam" id="PF20501"/>
    </source>
</evidence>
<dbReference type="NCBIfam" id="NF009159">
    <property type="entry name" value="PRK12504.1"/>
    <property type="match status" value="1"/>
</dbReference>
<feature type="transmembrane region" description="Helical" evidence="7">
    <location>
        <begin position="152"/>
        <end position="169"/>
    </location>
</feature>
<keyword evidence="6 7" id="KW-0472">Membrane</keyword>
<feature type="domain" description="MrpA C-terminal/MbhD" evidence="8">
    <location>
        <begin position="10"/>
        <end position="76"/>
    </location>
</feature>
<dbReference type="GO" id="GO:0005886">
    <property type="term" value="C:plasma membrane"/>
    <property type="evidence" value="ECO:0007669"/>
    <property type="project" value="UniProtKB-SubCell"/>
</dbReference>
<keyword evidence="4 7" id="KW-0812">Transmembrane</keyword>
<dbReference type="InterPro" id="IPR050616">
    <property type="entry name" value="CPA3_Na-H_Antiporter_A"/>
</dbReference>
<evidence type="ECO:0000256" key="2">
    <source>
        <dbReference type="ARBA" id="ARBA00022448"/>
    </source>
</evidence>
<evidence type="ECO:0000256" key="5">
    <source>
        <dbReference type="ARBA" id="ARBA00022989"/>
    </source>
</evidence>
<evidence type="ECO:0000256" key="7">
    <source>
        <dbReference type="SAM" id="Phobius"/>
    </source>
</evidence>
<evidence type="ECO:0000256" key="6">
    <source>
        <dbReference type="ARBA" id="ARBA00023136"/>
    </source>
</evidence>
<feature type="transmembrane region" description="Helical" evidence="7">
    <location>
        <begin position="83"/>
        <end position="106"/>
    </location>
</feature>
<proteinExistence type="predicted"/>
<reference evidence="10" key="1">
    <citation type="submission" date="2020-11" db="EMBL/GenBank/DDBJ databases">
        <title>Carbohydrate-dependent, anaerobic sulfur respiration: A novel catabolism in halophilic archaea.</title>
        <authorList>
            <person name="Sorokin D.Y."/>
            <person name="Messina E."/>
            <person name="Smedile F."/>
            <person name="La Cono V."/>
            <person name="Hallsworth J.E."/>
            <person name="Yakimov M.M."/>
        </authorList>
    </citation>
    <scope>NUCLEOTIDE SEQUENCE</scope>
    <source>
        <strain evidence="10">HSR-Bgl</strain>
    </source>
</reference>
<gene>
    <name evidence="10" type="primary">mnhB3</name>
    <name evidence="10" type="ORF">HSBGL_2768</name>
</gene>
<evidence type="ECO:0000313" key="11">
    <source>
        <dbReference type="Proteomes" id="UP000663305"/>
    </source>
</evidence>
<dbReference type="EMBL" id="CP064789">
    <property type="protein sequence ID" value="QSG13165.1"/>
    <property type="molecule type" value="Genomic_DNA"/>
</dbReference>
<keyword evidence="3" id="KW-1003">Cell membrane</keyword>
<evidence type="ECO:0000256" key="3">
    <source>
        <dbReference type="ARBA" id="ARBA00022475"/>
    </source>
</evidence>
<keyword evidence="2" id="KW-0813">Transport</keyword>
<dbReference type="InterPro" id="IPR042106">
    <property type="entry name" value="Nuo/plastoQ_OxRdtase_6_NuoJ"/>
</dbReference>
<dbReference type="AlphaFoldDB" id="A0A897NNX9"/>
<dbReference type="InterPro" id="IPR046806">
    <property type="entry name" value="MrpA_C/MbhE"/>
</dbReference>
<dbReference type="InterPro" id="IPR025383">
    <property type="entry name" value="MrpA_C/MbhD"/>
</dbReference>